<dbReference type="InterPro" id="IPR013561">
    <property type="entry name" value="FilR1_middle_dom"/>
</dbReference>
<reference evidence="3 4" key="1">
    <citation type="journal article" date="2007" name="Int. J. Syst. Evol. Microbiol.">
        <title>Natronorubrum sulfidifaciens sp. nov., an extremely haloalkaliphilic archaeon isolated from Aiding salt lake in Xin-Jiang, China.</title>
        <authorList>
            <person name="Cui H.L."/>
            <person name="Tohty D."/>
            <person name="Liu H.C."/>
            <person name="Liu S.J."/>
            <person name="Oren A."/>
            <person name="Zhou P.J."/>
        </authorList>
    </citation>
    <scope>NUCLEOTIDE SEQUENCE [LARGE SCALE GENOMIC DNA]</scope>
    <source>
        <strain evidence="3 4">7-3</strain>
    </source>
</reference>
<proteinExistence type="predicted"/>
<dbReference type="SUPFAM" id="SSF46785">
    <property type="entry name" value="Winged helix' DNA-binding domain"/>
    <property type="match status" value="1"/>
</dbReference>
<evidence type="ECO:0000259" key="1">
    <source>
        <dbReference type="Pfam" id="PF08350"/>
    </source>
</evidence>
<dbReference type="Pfam" id="PF08350">
    <property type="entry name" value="FilR1_middle"/>
    <property type="match status" value="1"/>
</dbReference>
<dbReference type="InterPro" id="IPR057527">
    <property type="entry name" value="HVO_A0261-like_N"/>
</dbReference>
<dbReference type="AlphaFoldDB" id="A0A5P9P1U5"/>
<organism evidence="3 4">
    <name type="scientific">Natronorubrum aibiense</name>
    <dbReference type="NCBI Taxonomy" id="348826"/>
    <lineage>
        <taxon>Archaea</taxon>
        <taxon>Methanobacteriati</taxon>
        <taxon>Methanobacteriota</taxon>
        <taxon>Stenosarchaea group</taxon>
        <taxon>Halobacteria</taxon>
        <taxon>Halobacteriales</taxon>
        <taxon>Natrialbaceae</taxon>
        <taxon>Natronorubrum</taxon>
    </lineage>
</organism>
<dbReference type="InterPro" id="IPR036390">
    <property type="entry name" value="WH_DNA-bd_sf"/>
</dbReference>
<accession>A0A5P9P1U5</accession>
<keyword evidence="4" id="KW-1185">Reference proteome</keyword>
<name>A0A5P9P1U5_9EURY</name>
<dbReference type="InterPro" id="IPR036388">
    <property type="entry name" value="WH-like_DNA-bd_sf"/>
</dbReference>
<protein>
    <submittedName>
        <fullName evidence="3">MarR family transcriptional regulator</fullName>
    </submittedName>
</protein>
<dbReference type="Gene3D" id="1.10.10.10">
    <property type="entry name" value="Winged helix-like DNA-binding domain superfamily/Winged helix DNA-binding domain"/>
    <property type="match status" value="1"/>
</dbReference>
<dbReference type="Pfam" id="PF25213">
    <property type="entry name" value="HVO_A0261_N"/>
    <property type="match status" value="1"/>
</dbReference>
<dbReference type="OrthoDB" id="330490at2157"/>
<gene>
    <name evidence="3" type="ORF">GCU68_04300</name>
</gene>
<dbReference type="GeneID" id="42300242"/>
<evidence type="ECO:0000313" key="3">
    <source>
        <dbReference type="EMBL" id="QFU81820.1"/>
    </source>
</evidence>
<dbReference type="Proteomes" id="UP000326170">
    <property type="component" value="Chromosome"/>
</dbReference>
<sequence>MGYDNIPQQNADSPIGDIAYLARSDHRVPALVALTERPRSRSELCELTGVSSSTIRRTLDEFEDRIWIRKDGYQYAATRLGEVVASGMEELVEQVETERQLRDVWHWLPDEISDFSVETWAAMTVTVAGPDAPYRPVNRFESLLEETAEFRFVHPKIALMEPCLDVLLQLLDEGVDIVLIDQPDSHTYFITTYPERSAEMMQRNNFTVLEYDSLPPYGLGLLDDRVAISCYEQESGTVQALVDTDVAAVREWAESTYETYRSDALPVEPELNS</sequence>
<feature type="domain" description="HVO-A0261-like N-terminal" evidence="2">
    <location>
        <begin position="17"/>
        <end position="99"/>
    </location>
</feature>
<evidence type="ECO:0000313" key="4">
    <source>
        <dbReference type="Proteomes" id="UP000326170"/>
    </source>
</evidence>
<evidence type="ECO:0000259" key="2">
    <source>
        <dbReference type="Pfam" id="PF25213"/>
    </source>
</evidence>
<dbReference type="KEGG" id="nas:GCU68_04300"/>
<dbReference type="RefSeq" id="WP_152939299.1">
    <property type="nucleotide sequence ID" value="NZ_CP045488.1"/>
</dbReference>
<dbReference type="EMBL" id="CP045488">
    <property type="protein sequence ID" value="QFU81820.1"/>
    <property type="molecule type" value="Genomic_DNA"/>
</dbReference>
<feature type="domain" description="Methanogenesis regulatory protein FilR1 middle" evidence="1">
    <location>
        <begin position="133"/>
        <end position="263"/>
    </location>
</feature>